<organism evidence="2">
    <name type="scientific">Sesamum radiatum</name>
    <name type="common">Black benniseed</name>
    <dbReference type="NCBI Taxonomy" id="300843"/>
    <lineage>
        <taxon>Eukaryota</taxon>
        <taxon>Viridiplantae</taxon>
        <taxon>Streptophyta</taxon>
        <taxon>Embryophyta</taxon>
        <taxon>Tracheophyta</taxon>
        <taxon>Spermatophyta</taxon>
        <taxon>Magnoliopsida</taxon>
        <taxon>eudicotyledons</taxon>
        <taxon>Gunneridae</taxon>
        <taxon>Pentapetalae</taxon>
        <taxon>asterids</taxon>
        <taxon>lamiids</taxon>
        <taxon>Lamiales</taxon>
        <taxon>Pedaliaceae</taxon>
        <taxon>Sesamum</taxon>
    </lineage>
</organism>
<gene>
    <name evidence="2" type="ORF">Sradi_5234800</name>
</gene>
<dbReference type="GO" id="GO:0015074">
    <property type="term" value="P:DNA integration"/>
    <property type="evidence" value="ECO:0007669"/>
    <property type="project" value="InterPro"/>
</dbReference>
<proteinExistence type="predicted"/>
<evidence type="ECO:0000259" key="1">
    <source>
        <dbReference type="PROSITE" id="PS50994"/>
    </source>
</evidence>
<dbReference type="PANTHER" id="PTHR37984:SF5">
    <property type="entry name" value="PROTEIN NYNRIN-LIKE"/>
    <property type="match status" value="1"/>
</dbReference>
<sequence>MQISITPPTALMQPLESLCLFDQWGMDLVGPFPQAGWQRKFLIVAIGYFTKWVEAEPLAKITEKEVIKFLWKNIMRHFGIPHAPVSNNGTQFSGKKLKEVQRVSDQIVLHFSQ</sequence>
<reference evidence="2" key="2">
    <citation type="journal article" date="2024" name="Plant">
        <title>Genomic evolution and insights into agronomic trait innovations of Sesamum species.</title>
        <authorList>
            <person name="Miao H."/>
            <person name="Wang L."/>
            <person name="Qu L."/>
            <person name="Liu H."/>
            <person name="Sun Y."/>
            <person name="Le M."/>
            <person name="Wang Q."/>
            <person name="Wei S."/>
            <person name="Zheng Y."/>
            <person name="Lin W."/>
            <person name="Duan Y."/>
            <person name="Cao H."/>
            <person name="Xiong S."/>
            <person name="Wang X."/>
            <person name="Wei L."/>
            <person name="Li C."/>
            <person name="Ma Q."/>
            <person name="Ju M."/>
            <person name="Zhao R."/>
            <person name="Li G."/>
            <person name="Mu C."/>
            <person name="Tian Q."/>
            <person name="Mei H."/>
            <person name="Zhang T."/>
            <person name="Gao T."/>
            <person name="Zhang H."/>
        </authorList>
    </citation>
    <scope>NUCLEOTIDE SEQUENCE</scope>
    <source>
        <strain evidence="2">G02</strain>
    </source>
</reference>
<name>A0AAW2LN78_SESRA</name>
<dbReference type="InterPro" id="IPR036397">
    <property type="entry name" value="RNaseH_sf"/>
</dbReference>
<dbReference type="GO" id="GO:0003676">
    <property type="term" value="F:nucleic acid binding"/>
    <property type="evidence" value="ECO:0007669"/>
    <property type="project" value="InterPro"/>
</dbReference>
<dbReference type="PANTHER" id="PTHR37984">
    <property type="entry name" value="PROTEIN CBG26694"/>
    <property type="match status" value="1"/>
</dbReference>
<dbReference type="PROSITE" id="PS50994">
    <property type="entry name" value="INTEGRASE"/>
    <property type="match status" value="1"/>
</dbReference>
<dbReference type="InterPro" id="IPR001584">
    <property type="entry name" value="Integrase_cat-core"/>
</dbReference>
<dbReference type="InterPro" id="IPR012337">
    <property type="entry name" value="RNaseH-like_sf"/>
</dbReference>
<dbReference type="Gene3D" id="3.30.420.10">
    <property type="entry name" value="Ribonuclease H-like superfamily/Ribonuclease H"/>
    <property type="match status" value="1"/>
</dbReference>
<accession>A0AAW2LN78</accession>
<evidence type="ECO:0000313" key="2">
    <source>
        <dbReference type="EMBL" id="KAL0319733.1"/>
    </source>
</evidence>
<dbReference type="SUPFAM" id="SSF53098">
    <property type="entry name" value="Ribonuclease H-like"/>
    <property type="match status" value="1"/>
</dbReference>
<protein>
    <recommendedName>
        <fullName evidence="1">Integrase catalytic domain-containing protein</fullName>
    </recommendedName>
</protein>
<feature type="domain" description="Integrase catalytic" evidence="1">
    <location>
        <begin position="10"/>
        <end position="113"/>
    </location>
</feature>
<dbReference type="InterPro" id="IPR050951">
    <property type="entry name" value="Retrovirus_Pol_polyprotein"/>
</dbReference>
<dbReference type="EMBL" id="JACGWJ010000024">
    <property type="protein sequence ID" value="KAL0319733.1"/>
    <property type="molecule type" value="Genomic_DNA"/>
</dbReference>
<comment type="caution">
    <text evidence="2">The sequence shown here is derived from an EMBL/GenBank/DDBJ whole genome shotgun (WGS) entry which is preliminary data.</text>
</comment>
<reference evidence="2" key="1">
    <citation type="submission" date="2020-06" db="EMBL/GenBank/DDBJ databases">
        <authorList>
            <person name="Li T."/>
            <person name="Hu X."/>
            <person name="Zhang T."/>
            <person name="Song X."/>
            <person name="Zhang H."/>
            <person name="Dai N."/>
            <person name="Sheng W."/>
            <person name="Hou X."/>
            <person name="Wei L."/>
        </authorList>
    </citation>
    <scope>NUCLEOTIDE SEQUENCE</scope>
    <source>
        <strain evidence="2">G02</strain>
        <tissue evidence="2">Leaf</tissue>
    </source>
</reference>
<dbReference type="AlphaFoldDB" id="A0AAW2LN78"/>